<dbReference type="EMBL" id="CP042425">
    <property type="protein sequence ID" value="QEL18697.1"/>
    <property type="molecule type" value="Genomic_DNA"/>
</dbReference>
<protein>
    <submittedName>
        <fullName evidence="1">Uncharacterized protein</fullName>
    </submittedName>
</protein>
<reference evidence="2" key="1">
    <citation type="submission" date="2019-08" db="EMBL/GenBank/DDBJ databases">
        <title>Limnoglobus roseus gen. nov., sp. nov., a novel freshwater planctomycete with a giant genome from the family Gemmataceae.</title>
        <authorList>
            <person name="Kulichevskaya I.S."/>
            <person name="Naumoff D.G."/>
            <person name="Miroshnikov K."/>
            <person name="Ivanova A."/>
            <person name="Philippov D.A."/>
            <person name="Hakobyan A."/>
            <person name="Rijpstra I.C."/>
            <person name="Sinninghe Damste J.S."/>
            <person name="Liesack W."/>
            <person name="Dedysh S.N."/>
        </authorList>
    </citation>
    <scope>NUCLEOTIDE SEQUENCE [LARGE SCALE GENOMIC DNA]</scope>
    <source>
        <strain evidence="2">PX52</strain>
    </source>
</reference>
<dbReference type="Proteomes" id="UP000324974">
    <property type="component" value="Chromosome"/>
</dbReference>
<keyword evidence="2" id="KW-1185">Reference proteome</keyword>
<dbReference type="RefSeq" id="WP_149113169.1">
    <property type="nucleotide sequence ID" value="NZ_CP042425.1"/>
</dbReference>
<dbReference type="Pfam" id="PF23148">
    <property type="entry name" value="Gp77"/>
    <property type="match status" value="1"/>
</dbReference>
<sequence>MTTCIQETPQGQIAVVEKTPGETEDVQIDWSTRGLGNDTIATSVWQVTPPSMTINSPAATIGTPATSTTVWLGSGASGTSYIVTNTITTLGGRTLEESFVCNVIPYRVIGG</sequence>
<organism evidence="1 2">
    <name type="scientific">Limnoglobus roseus</name>
    <dbReference type="NCBI Taxonomy" id="2598579"/>
    <lineage>
        <taxon>Bacteria</taxon>
        <taxon>Pseudomonadati</taxon>
        <taxon>Planctomycetota</taxon>
        <taxon>Planctomycetia</taxon>
        <taxon>Gemmatales</taxon>
        <taxon>Gemmataceae</taxon>
        <taxon>Limnoglobus</taxon>
    </lineage>
</organism>
<dbReference type="AlphaFoldDB" id="A0A5C1AKK6"/>
<dbReference type="KEGG" id="lrs:PX52LOC_05733"/>
<evidence type="ECO:0000313" key="1">
    <source>
        <dbReference type="EMBL" id="QEL18697.1"/>
    </source>
</evidence>
<accession>A0A5C1AKK6</accession>
<gene>
    <name evidence="1" type="ORF">PX52LOC_05733</name>
</gene>
<dbReference type="InterPro" id="IPR056928">
    <property type="entry name" value="Gp77-like"/>
</dbReference>
<dbReference type="OrthoDB" id="7597240at2"/>
<proteinExistence type="predicted"/>
<name>A0A5C1AKK6_9BACT</name>
<evidence type="ECO:0000313" key="2">
    <source>
        <dbReference type="Proteomes" id="UP000324974"/>
    </source>
</evidence>